<reference evidence="1 2" key="1">
    <citation type="submission" date="2018-04" db="EMBL/GenBank/DDBJ databases">
        <title>The genome of golden apple snail Pomacea canaliculata provides insight into stress tolerance and invasive adaptation.</title>
        <authorList>
            <person name="Liu C."/>
            <person name="Liu B."/>
            <person name="Ren Y."/>
            <person name="Zhang Y."/>
            <person name="Wang H."/>
            <person name="Li S."/>
            <person name="Jiang F."/>
            <person name="Yin L."/>
            <person name="Zhang G."/>
            <person name="Qian W."/>
            <person name="Fan W."/>
        </authorList>
    </citation>
    <scope>NUCLEOTIDE SEQUENCE [LARGE SCALE GENOMIC DNA]</scope>
    <source>
        <strain evidence="1">SZHN2017</strain>
        <tissue evidence="1">Muscle</tissue>
    </source>
</reference>
<keyword evidence="2" id="KW-1185">Reference proteome</keyword>
<dbReference type="AlphaFoldDB" id="A0A2T7PRC9"/>
<gene>
    <name evidence="1" type="ORF">C0Q70_02952</name>
</gene>
<dbReference type="EMBL" id="PZQS01000002">
    <property type="protein sequence ID" value="PVD35982.1"/>
    <property type="molecule type" value="Genomic_DNA"/>
</dbReference>
<evidence type="ECO:0000313" key="2">
    <source>
        <dbReference type="Proteomes" id="UP000245119"/>
    </source>
</evidence>
<sequence>MEISRHSQQGDVSARSLWGPEHNANYHKLRSLCGPGHNANYPSTSVLCVPPATHMSLIPAGTWKTIR</sequence>
<name>A0A2T7PRC9_POMCA</name>
<protein>
    <submittedName>
        <fullName evidence="1">Uncharacterized protein</fullName>
    </submittedName>
</protein>
<proteinExistence type="predicted"/>
<comment type="caution">
    <text evidence="1">The sequence shown here is derived from an EMBL/GenBank/DDBJ whole genome shotgun (WGS) entry which is preliminary data.</text>
</comment>
<organism evidence="1 2">
    <name type="scientific">Pomacea canaliculata</name>
    <name type="common">Golden apple snail</name>
    <dbReference type="NCBI Taxonomy" id="400727"/>
    <lineage>
        <taxon>Eukaryota</taxon>
        <taxon>Metazoa</taxon>
        <taxon>Spiralia</taxon>
        <taxon>Lophotrochozoa</taxon>
        <taxon>Mollusca</taxon>
        <taxon>Gastropoda</taxon>
        <taxon>Caenogastropoda</taxon>
        <taxon>Architaenioglossa</taxon>
        <taxon>Ampullarioidea</taxon>
        <taxon>Ampullariidae</taxon>
        <taxon>Pomacea</taxon>
    </lineage>
</organism>
<dbReference type="Proteomes" id="UP000245119">
    <property type="component" value="Linkage Group LG2"/>
</dbReference>
<evidence type="ECO:0000313" key="1">
    <source>
        <dbReference type="EMBL" id="PVD35982.1"/>
    </source>
</evidence>
<accession>A0A2T7PRC9</accession>